<dbReference type="Pfam" id="PF01569">
    <property type="entry name" value="PAP2"/>
    <property type="match status" value="1"/>
</dbReference>
<dbReference type="InterPro" id="IPR000326">
    <property type="entry name" value="PAP2/HPO"/>
</dbReference>
<feature type="transmembrane region" description="Helical" evidence="1">
    <location>
        <begin position="94"/>
        <end position="116"/>
    </location>
</feature>
<keyword evidence="1" id="KW-1133">Transmembrane helix</keyword>
<dbReference type="CDD" id="cd01610">
    <property type="entry name" value="PAP2_like"/>
    <property type="match status" value="1"/>
</dbReference>
<evidence type="ECO:0000259" key="2">
    <source>
        <dbReference type="Pfam" id="PF01569"/>
    </source>
</evidence>
<dbReference type="SUPFAM" id="SSF48317">
    <property type="entry name" value="Acid phosphatase/Vanadium-dependent haloperoxidase"/>
    <property type="match status" value="1"/>
</dbReference>
<proteinExistence type="predicted"/>
<dbReference type="EMBL" id="JAUFPN010000108">
    <property type="protein sequence ID" value="MDN3564665.1"/>
    <property type="molecule type" value="Genomic_DNA"/>
</dbReference>
<reference evidence="4" key="1">
    <citation type="journal article" date="2019" name="Int. J. Syst. Evol. Microbiol.">
        <title>The Global Catalogue of Microorganisms (GCM) 10K type strain sequencing project: providing services to taxonomists for standard genome sequencing and annotation.</title>
        <authorList>
            <consortium name="The Broad Institute Genomics Platform"/>
            <consortium name="The Broad Institute Genome Sequencing Center for Infectious Disease"/>
            <person name="Wu L."/>
            <person name="Ma J."/>
        </authorList>
    </citation>
    <scope>NUCLEOTIDE SEQUENCE [LARGE SCALE GENOMIC DNA]</scope>
    <source>
        <strain evidence="4">CECT 7131</strain>
    </source>
</reference>
<feature type="domain" description="Phosphatidic acid phosphatase type 2/haloperoxidase" evidence="2">
    <location>
        <begin position="96"/>
        <end position="207"/>
    </location>
</feature>
<feature type="transmembrane region" description="Helical" evidence="1">
    <location>
        <begin position="167"/>
        <end position="188"/>
    </location>
</feature>
<evidence type="ECO:0000256" key="1">
    <source>
        <dbReference type="SAM" id="Phobius"/>
    </source>
</evidence>
<evidence type="ECO:0000313" key="4">
    <source>
        <dbReference type="Proteomes" id="UP001529369"/>
    </source>
</evidence>
<keyword evidence="1" id="KW-0472">Membrane</keyword>
<dbReference type="InterPro" id="IPR036938">
    <property type="entry name" value="PAP2/HPO_sf"/>
</dbReference>
<dbReference type="PROSITE" id="PS51257">
    <property type="entry name" value="PROKAR_LIPOPROTEIN"/>
    <property type="match status" value="1"/>
</dbReference>
<name>A0ABT8A4T3_9PROT</name>
<dbReference type="Gene3D" id="1.20.144.10">
    <property type="entry name" value="Phosphatidic acid phosphatase type 2/haloperoxidase"/>
    <property type="match status" value="1"/>
</dbReference>
<dbReference type="Proteomes" id="UP001529369">
    <property type="component" value="Unassembled WGS sequence"/>
</dbReference>
<feature type="transmembrane region" description="Helical" evidence="1">
    <location>
        <begin position="20"/>
        <end position="45"/>
    </location>
</feature>
<evidence type="ECO:0000313" key="3">
    <source>
        <dbReference type="EMBL" id="MDN3564665.1"/>
    </source>
</evidence>
<sequence length="211" mass="22571">MPEAPRHDAPVRPAWTSLPLWLAIWVVACAGSLAGVVLADHWLALAMYRWIGPSRPAYLLIRGPEALTALAITGTAGLGLWRCAAGRLRGGWNTLFLAGLGVCVALALKTEFKLLFGRVEPVMWFRHYSSPLRSFHLFYAGSFPSGHMAVLGVLTAFAWAYGWPLRLAWLLGCAAVGGALMGVGAHFLTDLVTGMLLGVTVGACCRRAAQG</sequence>
<comment type="caution">
    <text evidence="3">The sequence shown here is derived from an EMBL/GenBank/DDBJ whole genome shotgun (WGS) entry which is preliminary data.</text>
</comment>
<keyword evidence="1" id="KW-0812">Transmembrane</keyword>
<feature type="transmembrane region" description="Helical" evidence="1">
    <location>
        <begin position="66"/>
        <end position="88"/>
    </location>
</feature>
<protein>
    <submittedName>
        <fullName evidence="3">Phosphatase PAP2 family protein</fullName>
    </submittedName>
</protein>
<gene>
    <name evidence="3" type="ORF">QWZ14_09840</name>
</gene>
<dbReference type="RefSeq" id="WP_290316469.1">
    <property type="nucleotide sequence ID" value="NZ_JAUFPN010000108.1"/>
</dbReference>
<organism evidence="3 4">
    <name type="scientific">Paeniroseomonas aquatica</name>
    <dbReference type="NCBI Taxonomy" id="373043"/>
    <lineage>
        <taxon>Bacteria</taxon>
        <taxon>Pseudomonadati</taxon>
        <taxon>Pseudomonadota</taxon>
        <taxon>Alphaproteobacteria</taxon>
        <taxon>Acetobacterales</taxon>
        <taxon>Acetobacteraceae</taxon>
        <taxon>Paeniroseomonas</taxon>
    </lineage>
</organism>
<keyword evidence="4" id="KW-1185">Reference proteome</keyword>
<accession>A0ABT8A4T3</accession>
<feature type="transmembrane region" description="Helical" evidence="1">
    <location>
        <begin position="137"/>
        <end position="161"/>
    </location>
</feature>